<keyword evidence="3 6" id="KW-0687">Ribonucleoprotein</keyword>
<protein>
    <recommendedName>
        <fullName evidence="4">Small ribosomal subunit protein uS15</fullName>
    </recommendedName>
    <alternativeName>
        <fullName evidence="5">40S ribosomal protein S13</fullName>
    </alternativeName>
</protein>
<dbReference type="NCBIfam" id="NF006331">
    <property type="entry name" value="PRK08561.1"/>
    <property type="match status" value="1"/>
</dbReference>
<organism evidence="8 9">
    <name type="scientific">Periplaneta americana</name>
    <name type="common">American cockroach</name>
    <name type="synonym">Blatta americana</name>
    <dbReference type="NCBI Taxonomy" id="6978"/>
    <lineage>
        <taxon>Eukaryota</taxon>
        <taxon>Metazoa</taxon>
        <taxon>Ecdysozoa</taxon>
        <taxon>Arthropoda</taxon>
        <taxon>Hexapoda</taxon>
        <taxon>Insecta</taxon>
        <taxon>Pterygota</taxon>
        <taxon>Neoptera</taxon>
        <taxon>Polyneoptera</taxon>
        <taxon>Dictyoptera</taxon>
        <taxon>Blattodea</taxon>
        <taxon>Blattoidea</taxon>
        <taxon>Blattidae</taxon>
        <taxon>Blattinae</taxon>
        <taxon>Periplaneta</taxon>
    </lineage>
</organism>
<dbReference type="Proteomes" id="UP001148838">
    <property type="component" value="Unassembled WGS sequence"/>
</dbReference>
<dbReference type="SMART" id="SM01387">
    <property type="entry name" value="Ribosomal_S15"/>
    <property type="match status" value="1"/>
</dbReference>
<evidence type="ECO:0000256" key="3">
    <source>
        <dbReference type="ARBA" id="ARBA00023274"/>
    </source>
</evidence>
<proteinExistence type="inferred from homology"/>
<evidence type="ECO:0000256" key="2">
    <source>
        <dbReference type="ARBA" id="ARBA00022980"/>
    </source>
</evidence>
<dbReference type="PROSITE" id="PS00362">
    <property type="entry name" value="RIBOSOMAL_S15"/>
    <property type="match status" value="1"/>
</dbReference>
<dbReference type="PANTHER" id="PTHR11885">
    <property type="entry name" value="RIBOSOMAL PROTEIN S15P/S13E"/>
    <property type="match status" value="1"/>
</dbReference>
<dbReference type="EMBL" id="JAJSOF020000009">
    <property type="protein sequence ID" value="KAJ4446875.1"/>
    <property type="molecule type" value="Genomic_DNA"/>
</dbReference>
<gene>
    <name evidence="8" type="primary">RPS13</name>
    <name evidence="8" type="ORF">ANN_13575</name>
</gene>
<accession>A0ABQ8TJZ5</accession>
<evidence type="ECO:0000256" key="6">
    <source>
        <dbReference type="RuleBase" id="RU003919"/>
    </source>
</evidence>
<name>A0ABQ8TJZ5_PERAM</name>
<comment type="similarity">
    <text evidence="1 6">Belongs to the universal ribosomal protein uS15 family.</text>
</comment>
<evidence type="ECO:0000313" key="8">
    <source>
        <dbReference type="EMBL" id="KAJ4446875.1"/>
    </source>
</evidence>
<dbReference type="Gene3D" id="1.10.287.10">
    <property type="entry name" value="S15/NS1, RNA-binding"/>
    <property type="match status" value="1"/>
</dbReference>
<dbReference type="InterPro" id="IPR009068">
    <property type="entry name" value="uS15_NS1_RNA-bd_sf"/>
</dbReference>
<keyword evidence="2 6" id="KW-0689">Ribosomal protein</keyword>
<evidence type="ECO:0000256" key="5">
    <source>
        <dbReference type="ARBA" id="ARBA00035470"/>
    </source>
</evidence>
<evidence type="ECO:0000313" key="9">
    <source>
        <dbReference type="Proteomes" id="UP001148838"/>
    </source>
</evidence>
<feature type="domain" description="Small ribosomal subunit protein uS15 N-terminal" evidence="7">
    <location>
        <begin position="1"/>
        <end position="72"/>
    </location>
</feature>
<dbReference type="InterPro" id="IPR012606">
    <property type="entry name" value="Ribosomal_uS15_N"/>
</dbReference>
<dbReference type="InterPro" id="IPR000589">
    <property type="entry name" value="Ribosomal_uS15"/>
</dbReference>
<dbReference type="Gene3D" id="4.10.860.130">
    <property type="match status" value="1"/>
</dbReference>
<sequence length="163" mass="18618">MGRMHAPGKGISQSALPYRRSVPTWLKLSSEDVKEQIYKLAKKGLTPSQIVNMLLTHAFDFKGVILRDSHGVAQVRFVSGNKILRIMKAMGLAPDLPEDLYYLIKKAVAIRKHLERNRKDKDSKFRLILVESRIHRLARYYKTKSILPPNWKYESSTASALVA</sequence>
<dbReference type="PANTHER" id="PTHR11885:SF6">
    <property type="entry name" value="SMALL RIBOSOMAL SUBUNIT PROTEIN US15"/>
    <property type="match status" value="1"/>
</dbReference>
<evidence type="ECO:0000256" key="4">
    <source>
        <dbReference type="ARBA" id="ARBA00035165"/>
    </source>
</evidence>
<dbReference type="Pfam" id="PF00312">
    <property type="entry name" value="Ribosomal_S15"/>
    <property type="match status" value="1"/>
</dbReference>
<evidence type="ECO:0000259" key="7">
    <source>
        <dbReference type="SMART" id="SM01386"/>
    </source>
</evidence>
<dbReference type="HAMAP" id="MF_01343_A">
    <property type="entry name" value="Ribosomal_uS15_A"/>
    <property type="match status" value="1"/>
</dbReference>
<keyword evidence="9" id="KW-1185">Reference proteome</keyword>
<reference evidence="8 9" key="1">
    <citation type="journal article" date="2022" name="Allergy">
        <title>Genome assembly and annotation of Periplaneta americana reveal a comprehensive cockroach allergen profile.</title>
        <authorList>
            <person name="Wang L."/>
            <person name="Xiong Q."/>
            <person name="Saelim N."/>
            <person name="Wang L."/>
            <person name="Nong W."/>
            <person name="Wan A.T."/>
            <person name="Shi M."/>
            <person name="Liu X."/>
            <person name="Cao Q."/>
            <person name="Hui J.H.L."/>
            <person name="Sookrung N."/>
            <person name="Leung T.F."/>
            <person name="Tungtrongchitr A."/>
            <person name="Tsui S.K.W."/>
        </authorList>
    </citation>
    <scope>NUCLEOTIDE SEQUENCE [LARGE SCALE GENOMIC DNA]</scope>
    <source>
        <strain evidence="8">PWHHKU_190912</strain>
    </source>
</reference>
<dbReference type="SUPFAM" id="SSF47060">
    <property type="entry name" value="S15/NS1 RNA-binding domain"/>
    <property type="match status" value="1"/>
</dbReference>
<comment type="caution">
    <text evidence="8">The sequence shown here is derived from an EMBL/GenBank/DDBJ whole genome shotgun (WGS) entry which is preliminary data.</text>
</comment>
<dbReference type="InterPro" id="IPR023029">
    <property type="entry name" value="Ribosomal_uS15_arc_euk"/>
</dbReference>
<dbReference type="CDD" id="cd00353">
    <property type="entry name" value="Ribosomal_S15p_S13e"/>
    <property type="match status" value="1"/>
</dbReference>
<dbReference type="SMART" id="SM01386">
    <property type="entry name" value="Ribosomal_S13_N"/>
    <property type="match status" value="1"/>
</dbReference>
<evidence type="ECO:0000256" key="1">
    <source>
        <dbReference type="ARBA" id="ARBA00008434"/>
    </source>
</evidence>
<dbReference type="Pfam" id="PF08069">
    <property type="entry name" value="Ribosomal_S13_N"/>
    <property type="match status" value="1"/>
</dbReference>